<dbReference type="Gene3D" id="3.20.80.10">
    <property type="entry name" value="Regulatory factor, effector binding domain"/>
    <property type="match status" value="2"/>
</dbReference>
<reference evidence="1 2" key="1">
    <citation type="submission" date="2017-02" db="EMBL/GenBank/DDBJ databases">
        <authorList>
            <person name="Peterson S.W."/>
        </authorList>
    </citation>
    <scope>NUCLEOTIDE SEQUENCE [LARGE SCALE GENOMIC DNA]</scope>
    <source>
        <strain evidence="1 2">B Ar 00.02</strain>
    </source>
</reference>
<dbReference type="Proteomes" id="UP000195913">
    <property type="component" value="Unassembled WGS sequence"/>
</dbReference>
<dbReference type="PANTHER" id="PTHR11220:SF1">
    <property type="entry name" value="HEME-BINDING PROTEIN 2"/>
    <property type="match status" value="1"/>
</dbReference>
<organism evidence="1 2">
    <name type="scientific">Arthrobacter rhombi</name>
    <dbReference type="NCBI Taxonomy" id="71253"/>
    <lineage>
        <taxon>Bacteria</taxon>
        <taxon>Bacillati</taxon>
        <taxon>Actinomycetota</taxon>
        <taxon>Actinomycetes</taxon>
        <taxon>Micrococcales</taxon>
        <taxon>Micrococcaceae</taxon>
        <taxon>Arthrobacter</taxon>
    </lineage>
</organism>
<evidence type="ECO:0000313" key="1">
    <source>
        <dbReference type="EMBL" id="SJM67328.1"/>
    </source>
</evidence>
<dbReference type="PANTHER" id="PTHR11220">
    <property type="entry name" value="HEME-BINDING PROTEIN-RELATED"/>
    <property type="match status" value="1"/>
</dbReference>
<name>A0A1R4GGJ2_9MICC</name>
<dbReference type="SUPFAM" id="SSF55136">
    <property type="entry name" value="Probable bacterial effector-binding domain"/>
    <property type="match status" value="2"/>
</dbReference>
<dbReference type="InterPro" id="IPR011256">
    <property type="entry name" value="Reg_factor_effector_dom_sf"/>
</dbReference>
<dbReference type="EMBL" id="FUHW01000037">
    <property type="protein sequence ID" value="SJM67328.1"/>
    <property type="molecule type" value="Genomic_DNA"/>
</dbReference>
<dbReference type="AlphaFoldDB" id="A0A1R4GGJ2"/>
<dbReference type="RefSeq" id="WP_086999261.1">
    <property type="nucleotide sequence ID" value="NZ_FUHW01000037.1"/>
</dbReference>
<accession>A0A1R4GGJ2</accession>
<gene>
    <name evidence="1" type="ORF">FM101_10385</name>
</gene>
<evidence type="ECO:0000313" key="2">
    <source>
        <dbReference type="Proteomes" id="UP000195913"/>
    </source>
</evidence>
<dbReference type="InterPro" id="IPR006917">
    <property type="entry name" value="SOUL_heme-bd"/>
</dbReference>
<keyword evidence="2" id="KW-1185">Reference proteome</keyword>
<protein>
    <recommendedName>
        <fullName evidence="3">SOUL heme-binding protein</fullName>
    </recommendedName>
</protein>
<dbReference type="Pfam" id="PF04832">
    <property type="entry name" value="SOUL"/>
    <property type="match status" value="2"/>
</dbReference>
<sequence length="195" mass="21897">MTEQQPYEVIRGYEHFELRHYPEHLLAEVSVEGSFEAAGNQAFRHLFAYISGENRSNQAVSMTAPVVQSEGSQRIAMTAPVVQEPVGAPEPGQQAGTHRVAFVLPEDFTLESAPQPTDPVVTLRVVAEREAAVIRFSGRWSQTRYLRQLEHLRSALPVAGLLETGGPRFARFDPPYRPWFLRRNEILVDVSRASD</sequence>
<evidence type="ECO:0008006" key="3">
    <source>
        <dbReference type="Google" id="ProtNLM"/>
    </source>
</evidence>
<proteinExistence type="predicted"/>